<accession>A0A369BHZ5</accession>
<name>A0A369BHZ5_9FIRM</name>
<sequence length="48" mass="5617">MTMKQLVYPDKLFIAGKAWEVKRQLNHLSASFRTIKEVLDFYTRTPGS</sequence>
<dbReference type="EMBL" id="QPJT01000003">
    <property type="protein sequence ID" value="RCX19304.1"/>
    <property type="molecule type" value="Genomic_DNA"/>
</dbReference>
<dbReference type="Proteomes" id="UP000253034">
    <property type="component" value="Unassembled WGS sequence"/>
</dbReference>
<organism evidence="1 2">
    <name type="scientific">Anaerobacterium chartisolvens</name>
    <dbReference type="NCBI Taxonomy" id="1297424"/>
    <lineage>
        <taxon>Bacteria</taxon>
        <taxon>Bacillati</taxon>
        <taxon>Bacillota</taxon>
        <taxon>Clostridia</taxon>
        <taxon>Eubacteriales</taxon>
        <taxon>Oscillospiraceae</taxon>
        <taxon>Anaerobacterium</taxon>
    </lineage>
</organism>
<comment type="caution">
    <text evidence="1">The sequence shown here is derived from an EMBL/GenBank/DDBJ whole genome shotgun (WGS) entry which is preliminary data.</text>
</comment>
<gene>
    <name evidence="1" type="ORF">DFR58_10349</name>
</gene>
<evidence type="ECO:0000313" key="1">
    <source>
        <dbReference type="EMBL" id="RCX19304.1"/>
    </source>
</evidence>
<proteinExistence type="predicted"/>
<keyword evidence="2" id="KW-1185">Reference proteome</keyword>
<dbReference type="InterPro" id="IPR025177">
    <property type="entry name" value="MciZ"/>
</dbReference>
<dbReference type="AlphaFoldDB" id="A0A369BHZ5"/>
<evidence type="ECO:0000313" key="2">
    <source>
        <dbReference type="Proteomes" id="UP000253034"/>
    </source>
</evidence>
<dbReference type="Pfam" id="PF13072">
    <property type="entry name" value="MciZ"/>
    <property type="match status" value="1"/>
</dbReference>
<reference evidence="1 2" key="1">
    <citation type="submission" date="2018-07" db="EMBL/GenBank/DDBJ databases">
        <title>Genomic Encyclopedia of Type Strains, Phase IV (KMG-IV): sequencing the most valuable type-strain genomes for metagenomic binning, comparative biology and taxonomic classification.</title>
        <authorList>
            <person name="Goeker M."/>
        </authorList>
    </citation>
    <scope>NUCLEOTIDE SEQUENCE [LARGE SCALE GENOMIC DNA]</scope>
    <source>
        <strain evidence="1 2">DSM 27016</strain>
    </source>
</reference>
<protein>
    <submittedName>
        <fullName evidence="1">Uncharacterized protein DUF3936</fullName>
    </submittedName>
</protein>
<dbReference type="OrthoDB" id="2990038at2"/>